<protein>
    <submittedName>
        <fullName evidence="1">Uncharacterized protein</fullName>
    </submittedName>
</protein>
<keyword evidence="2" id="KW-1185">Reference proteome</keyword>
<organism evidence="1 2">
    <name type="scientific">Myroides marinus</name>
    <dbReference type="NCBI Taxonomy" id="703342"/>
    <lineage>
        <taxon>Bacteria</taxon>
        <taxon>Pseudomonadati</taxon>
        <taxon>Bacteroidota</taxon>
        <taxon>Flavobacteriia</taxon>
        <taxon>Flavobacteriales</taxon>
        <taxon>Flavobacteriaceae</taxon>
        <taxon>Myroides</taxon>
    </lineage>
</organism>
<gene>
    <name evidence="1" type="ORF">AV926_05480</name>
</gene>
<dbReference type="AlphaFoldDB" id="A0A161UAA5"/>
<accession>A0A161UAA5</accession>
<dbReference type="EMBL" id="LQNU01000041">
    <property type="protein sequence ID" value="KZE82996.1"/>
    <property type="molecule type" value="Genomic_DNA"/>
</dbReference>
<name>A0A161UAA5_9FLAO</name>
<reference evidence="1 2" key="1">
    <citation type="submission" date="2016-01" db="EMBL/GenBank/DDBJ databases">
        <title>Whole genome sequencing of Myroides marinus L41.</title>
        <authorList>
            <person name="Hong K.W."/>
        </authorList>
    </citation>
    <scope>NUCLEOTIDE SEQUENCE [LARGE SCALE GENOMIC DNA]</scope>
    <source>
        <strain evidence="1 2">L41</strain>
    </source>
</reference>
<evidence type="ECO:0000313" key="1">
    <source>
        <dbReference type="EMBL" id="KZE82996.1"/>
    </source>
</evidence>
<proteinExistence type="predicted"/>
<comment type="caution">
    <text evidence="1">The sequence shown here is derived from an EMBL/GenBank/DDBJ whole genome shotgun (WGS) entry which is preliminary data.</text>
</comment>
<sequence length="354" mass="41071">MILWIFNSKLEMKINCFTWSVLLLFLPFVVMGQVSKAELEAFSHIKREVPQLKEIVLSPKSQMMGQKVLLEMYFFNIGSRLSNIESSAFPLNAQELIPLNLKGVKQIDLELKVPLMITEEEMATHKWKYNFNTQGNLVNVYHTADLVEVEQGESESIVNFKYKDNLLVEIDKSTVKQPVYIGKDHVLLDLTTFAEDGEEISYLVYWEFDDDGNIVKRRISGDMRMSIENKYENRYASIYDAKSQTLNGYNVYTSYSQEGSYSSKKFTNNKQIPFEVIDGYEYPDSATACFSVEQKDNTVLITQLQYGVKIKEYKFVLNDKKNIQEIVISSLEQTAPDTYNTTVDMSYKYTYTYY</sequence>
<evidence type="ECO:0000313" key="2">
    <source>
        <dbReference type="Proteomes" id="UP000076630"/>
    </source>
</evidence>
<dbReference type="Proteomes" id="UP000076630">
    <property type="component" value="Unassembled WGS sequence"/>
</dbReference>